<proteinExistence type="predicted"/>
<feature type="domain" description="FecR protein" evidence="2">
    <location>
        <begin position="124"/>
        <end position="222"/>
    </location>
</feature>
<keyword evidence="4" id="KW-1185">Reference proteome</keyword>
<keyword evidence="1" id="KW-1133">Transmembrane helix</keyword>
<evidence type="ECO:0000259" key="2">
    <source>
        <dbReference type="Pfam" id="PF04773"/>
    </source>
</evidence>
<accession>A0A953HXX4</accession>
<dbReference type="PANTHER" id="PTHR30273">
    <property type="entry name" value="PERIPLASMIC SIGNAL SENSOR AND SIGMA FACTOR ACTIVATOR FECR-RELATED"/>
    <property type="match status" value="1"/>
</dbReference>
<evidence type="ECO:0000313" key="3">
    <source>
        <dbReference type="EMBL" id="MBY5958681.1"/>
    </source>
</evidence>
<dbReference type="Pfam" id="PF04773">
    <property type="entry name" value="FecR"/>
    <property type="match status" value="1"/>
</dbReference>
<evidence type="ECO:0000256" key="1">
    <source>
        <dbReference type="SAM" id="Phobius"/>
    </source>
</evidence>
<dbReference type="Proteomes" id="UP000753961">
    <property type="component" value="Unassembled WGS sequence"/>
</dbReference>
<dbReference type="EMBL" id="JAHVHU010000009">
    <property type="protein sequence ID" value="MBY5958681.1"/>
    <property type="molecule type" value="Genomic_DNA"/>
</dbReference>
<dbReference type="InterPro" id="IPR006860">
    <property type="entry name" value="FecR"/>
</dbReference>
<feature type="transmembrane region" description="Helical" evidence="1">
    <location>
        <begin position="96"/>
        <end position="117"/>
    </location>
</feature>
<organism evidence="3 4">
    <name type="scientific">Membranihabitans marinus</name>
    <dbReference type="NCBI Taxonomy" id="1227546"/>
    <lineage>
        <taxon>Bacteria</taxon>
        <taxon>Pseudomonadati</taxon>
        <taxon>Bacteroidota</taxon>
        <taxon>Saprospiria</taxon>
        <taxon>Saprospirales</taxon>
        <taxon>Saprospiraceae</taxon>
        <taxon>Membranihabitans</taxon>
    </lineage>
</organism>
<dbReference type="AlphaFoldDB" id="A0A953HXX4"/>
<sequence length="350" mass="39796">MNAEKYIQYRVEDWVQDPLFRNYILDKDTTHGHFWRGLSNESDEIARKMKEASDILQAMSEVHSDYHEEGRRKSAESWKALEQRLPSRKKTSHRRMITLVSAAASIAIAVLVLWVLWPSSQAAVYLTEANETQEVLLPDGSLVYLNENSSLTIHEEWQNGIRDVTLDGEGYFMVRSQADTAGHKKKFTVKTSGLDIEVLGTQFNVQSRDAETRVSLDEGAVKLVHGGAEKTESYMVPGQVASYDQKSNKVAIIEKALVRADELWKPKTIEFDHITLREAIEKMETVFKVEFTSESKAVLGLKINKLSVPSDNPEVFIKTVNILFENKIIIEMDPENGTYAIRELNKSMDQ</sequence>
<gene>
    <name evidence="3" type="ORF">KUV50_11085</name>
</gene>
<evidence type="ECO:0000313" key="4">
    <source>
        <dbReference type="Proteomes" id="UP000753961"/>
    </source>
</evidence>
<reference evidence="3" key="1">
    <citation type="submission" date="2021-06" db="EMBL/GenBank/DDBJ databases">
        <title>44 bacteria genomes isolated from Dapeng, Shenzhen.</title>
        <authorList>
            <person name="Zheng W."/>
            <person name="Yu S."/>
            <person name="Huang Y."/>
        </authorList>
    </citation>
    <scope>NUCLEOTIDE SEQUENCE</scope>
    <source>
        <strain evidence="3">DP5N28-2</strain>
    </source>
</reference>
<name>A0A953HXX4_9BACT</name>
<comment type="caution">
    <text evidence="3">The sequence shown here is derived from an EMBL/GenBank/DDBJ whole genome shotgun (WGS) entry which is preliminary data.</text>
</comment>
<dbReference type="PANTHER" id="PTHR30273:SF2">
    <property type="entry name" value="PROTEIN FECR"/>
    <property type="match status" value="1"/>
</dbReference>
<dbReference type="InterPro" id="IPR012373">
    <property type="entry name" value="Ferrdict_sens_TM"/>
</dbReference>
<keyword evidence="1" id="KW-0812">Transmembrane</keyword>
<dbReference type="GO" id="GO:0016989">
    <property type="term" value="F:sigma factor antagonist activity"/>
    <property type="evidence" value="ECO:0007669"/>
    <property type="project" value="TreeGrafter"/>
</dbReference>
<dbReference type="Gene3D" id="2.60.120.1440">
    <property type="match status" value="1"/>
</dbReference>
<protein>
    <submittedName>
        <fullName evidence="3">FecR domain-containing protein</fullName>
    </submittedName>
</protein>
<dbReference type="RefSeq" id="WP_222580213.1">
    <property type="nucleotide sequence ID" value="NZ_JAHVHU010000009.1"/>
</dbReference>
<keyword evidence="1" id="KW-0472">Membrane</keyword>